<dbReference type="FunFam" id="2.20.25.10:FF:000002">
    <property type="entry name" value="UPF0434 protein YcaR"/>
    <property type="match status" value="1"/>
</dbReference>
<proteinExistence type="inferred from homology"/>
<dbReference type="SUPFAM" id="SSF158997">
    <property type="entry name" value="Trm112p-like"/>
    <property type="match status" value="1"/>
</dbReference>
<dbReference type="PANTHER" id="PTHR33505:SF4">
    <property type="entry name" value="PROTEIN PREY, MITOCHONDRIAL"/>
    <property type="match status" value="1"/>
</dbReference>
<reference evidence="1" key="1">
    <citation type="submission" date="2018-06" db="EMBL/GenBank/DDBJ databases">
        <authorList>
            <person name="Zhirakovskaya E."/>
        </authorList>
    </citation>
    <scope>NUCLEOTIDE SEQUENCE</scope>
</reference>
<dbReference type="EMBL" id="UOGC01000049">
    <property type="protein sequence ID" value="VAX17277.1"/>
    <property type="molecule type" value="Genomic_DNA"/>
</dbReference>
<protein>
    <submittedName>
        <fullName evidence="1">FIG002473: Protein YcaR in KDO2-Lipid A biosynthesis cluster</fullName>
    </submittedName>
</protein>
<dbReference type="Pfam" id="PF03966">
    <property type="entry name" value="Trm112p"/>
    <property type="match status" value="1"/>
</dbReference>
<dbReference type="AlphaFoldDB" id="A0A3B1CKJ9"/>
<dbReference type="PANTHER" id="PTHR33505">
    <property type="entry name" value="ZGC:162634"/>
    <property type="match status" value="1"/>
</dbReference>
<gene>
    <name evidence="1" type="ORF">MNBD_NITROSPINAE01-1797</name>
</gene>
<organism evidence="1">
    <name type="scientific">hydrothermal vent metagenome</name>
    <dbReference type="NCBI Taxonomy" id="652676"/>
    <lineage>
        <taxon>unclassified sequences</taxon>
        <taxon>metagenomes</taxon>
        <taxon>ecological metagenomes</taxon>
    </lineage>
</organism>
<dbReference type="HAMAP" id="MF_01187">
    <property type="entry name" value="UPF0434"/>
    <property type="match status" value="1"/>
</dbReference>
<dbReference type="InterPro" id="IPR005651">
    <property type="entry name" value="Trm112-like"/>
</dbReference>
<evidence type="ECO:0000313" key="1">
    <source>
        <dbReference type="EMBL" id="VAX17277.1"/>
    </source>
</evidence>
<dbReference type="Gene3D" id="2.20.25.10">
    <property type="match status" value="1"/>
</dbReference>
<name>A0A3B1CKJ9_9ZZZZ</name>
<accession>A0A3B1CKJ9</accession>
<sequence>KDLLDILACPKCKGDLTLKDDESGLVCKACELFYEIRDGIPIMLIDEAKKLSDQA</sequence>
<dbReference type="GO" id="GO:0005829">
    <property type="term" value="C:cytosol"/>
    <property type="evidence" value="ECO:0007669"/>
    <property type="project" value="TreeGrafter"/>
</dbReference>
<feature type="non-terminal residue" evidence="1">
    <location>
        <position position="1"/>
    </location>
</feature>